<comment type="caution">
    <text evidence="1">The sequence shown here is derived from an EMBL/GenBank/DDBJ whole genome shotgun (WGS) entry which is preliminary data.</text>
</comment>
<dbReference type="RefSeq" id="WP_009384097.1">
    <property type="nucleotide sequence ID" value="NZ_AMSQ01000015.1"/>
</dbReference>
<evidence type="ECO:0008006" key="3">
    <source>
        <dbReference type="Google" id="ProtNLM"/>
    </source>
</evidence>
<dbReference type="STRING" id="1229783.C273_08856"/>
<evidence type="ECO:0000313" key="2">
    <source>
        <dbReference type="Proteomes" id="UP000009885"/>
    </source>
</evidence>
<evidence type="ECO:0000313" key="1">
    <source>
        <dbReference type="EMBL" id="EKU46801.1"/>
    </source>
</evidence>
<protein>
    <recommendedName>
        <fullName evidence="3">DNA-binding protein</fullName>
    </recommendedName>
</protein>
<organism evidence="1 2">
    <name type="scientific">Staphylococcus massiliensis S46</name>
    <dbReference type="NCBI Taxonomy" id="1229783"/>
    <lineage>
        <taxon>Bacteria</taxon>
        <taxon>Bacillati</taxon>
        <taxon>Bacillota</taxon>
        <taxon>Bacilli</taxon>
        <taxon>Bacillales</taxon>
        <taxon>Staphylococcaceae</taxon>
        <taxon>Staphylococcus</taxon>
    </lineage>
</organism>
<accession>K9AL80</accession>
<sequence>MGHALPKIGKPATQALHKAGIETLEAVAEHDEAALLDLHGVGPKAVRILKEALDEVNLSLKHQESDSNKDAPFEVVADLSCDNAPKARTIKAYLIASAACDEDKLDALLSDSLTWHVPGDLELSGKAAFIKALKDNKQDVKSLEITSILTHGKLASAHGVLTTSDATIYFASFFEFEGHKKDAKIQDITSYVI</sequence>
<dbReference type="EMBL" id="AMSQ01000015">
    <property type="protein sequence ID" value="EKU46801.1"/>
    <property type="molecule type" value="Genomic_DNA"/>
</dbReference>
<proteinExistence type="predicted"/>
<dbReference type="InterPro" id="IPR032710">
    <property type="entry name" value="NTF2-like_dom_sf"/>
</dbReference>
<reference evidence="1 2" key="1">
    <citation type="journal article" date="2013" name="Genome Announc.">
        <title>Genome Sequence of Staphylococcus massiliensis Strain S46, Isolated from the Surface of Healthy Human Skin.</title>
        <authorList>
            <person name="Srivastav R."/>
            <person name="Singh A."/>
            <person name="Jangir P.K."/>
            <person name="Kumari C."/>
            <person name="Muduli S."/>
            <person name="Sharma R."/>
        </authorList>
    </citation>
    <scope>NUCLEOTIDE SEQUENCE [LARGE SCALE GENOMIC DNA]</scope>
    <source>
        <strain evidence="1 2">S46</strain>
    </source>
</reference>
<dbReference type="eggNOG" id="COG3631">
    <property type="taxonomic scope" value="Bacteria"/>
</dbReference>
<dbReference type="PATRIC" id="fig|1229783.3.peg.1780"/>
<gene>
    <name evidence="1" type="ORF">C273_08856</name>
</gene>
<name>K9AL80_9STAP</name>
<dbReference type="OrthoDB" id="6692273at2"/>
<keyword evidence="2" id="KW-1185">Reference proteome</keyword>
<dbReference type="Gene3D" id="3.10.450.50">
    <property type="match status" value="1"/>
</dbReference>
<dbReference type="SUPFAM" id="SSF47789">
    <property type="entry name" value="C-terminal domain of RNA polymerase alpha subunit"/>
    <property type="match status" value="1"/>
</dbReference>
<dbReference type="SUPFAM" id="SSF54427">
    <property type="entry name" value="NTF2-like"/>
    <property type="match status" value="1"/>
</dbReference>
<dbReference type="Proteomes" id="UP000009885">
    <property type="component" value="Unassembled WGS sequence"/>
</dbReference>
<dbReference type="Gene3D" id="1.10.150.20">
    <property type="entry name" value="5' to 3' exonuclease, C-terminal subdomain"/>
    <property type="match status" value="1"/>
</dbReference>
<dbReference type="Pfam" id="PF14520">
    <property type="entry name" value="HHH_5"/>
    <property type="match status" value="1"/>
</dbReference>
<dbReference type="AlphaFoldDB" id="K9AL80"/>